<dbReference type="Proteomes" id="UP000789524">
    <property type="component" value="Unassembled WGS sequence"/>
</dbReference>
<protein>
    <submittedName>
        <fullName evidence="1">(African queen) hypothetical protein</fullName>
    </submittedName>
</protein>
<reference evidence="1" key="1">
    <citation type="submission" date="2021-09" db="EMBL/GenBank/DDBJ databases">
        <authorList>
            <person name="Martin H S."/>
        </authorList>
    </citation>
    <scope>NUCLEOTIDE SEQUENCE</scope>
</reference>
<proteinExistence type="predicted"/>
<gene>
    <name evidence="1" type="ORF">DCHRY22_LOCUS5352</name>
</gene>
<evidence type="ECO:0000313" key="1">
    <source>
        <dbReference type="EMBL" id="CAG9564346.1"/>
    </source>
</evidence>
<evidence type="ECO:0000313" key="2">
    <source>
        <dbReference type="Proteomes" id="UP000789524"/>
    </source>
</evidence>
<accession>A0A8J2QSG1</accession>
<keyword evidence="2" id="KW-1185">Reference proteome</keyword>
<dbReference type="AlphaFoldDB" id="A0A8J2QSG1"/>
<sequence>MPHSLHGICVCNGRRRHTPLLKHREHSLKDTSTNRSMCYLARHHGEQPCAVSVLEDVRDSASSVRESSSGPGVEDHR</sequence>
<comment type="caution">
    <text evidence="1">The sequence shown here is derived from an EMBL/GenBank/DDBJ whole genome shotgun (WGS) entry which is preliminary data.</text>
</comment>
<organism evidence="1 2">
    <name type="scientific">Danaus chrysippus</name>
    <name type="common">African queen</name>
    <dbReference type="NCBI Taxonomy" id="151541"/>
    <lineage>
        <taxon>Eukaryota</taxon>
        <taxon>Metazoa</taxon>
        <taxon>Ecdysozoa</taxon>
        <taxon>Arthropoda</taxon>
        <taxon>Hexapoda</taxon>
        <taxon>Insecta</taxon>
        <taxon>Pterygota</taxon>
        <taxon>Neoptera</taxon>
        <taxon>Endopterygota</taxon>
        <taxon>Lepidoptera</taxon>
        <taxon>Glossata</taxon>
        <taxon>Ditrysia</taxon>
        <taxon>Papilionoidea</taxon>
        <taxon>Nymphalidae</taxon>
        <taxon>Danainae</taxon>
        <taxon>Danaini</taxon>
        <taxon>Danaina</taxon>
        <taxon>Danaus</taxon>
        <taxon>Anosia</taxon>
    </lineage>
</organism>
<name>A0A8J2QSG1_9NEOP</name>
<dbReference type="EMBL" id="CAKASE010000050">
    <property type="protein sequence ID" value="CAG9564346.1"/>
    <property type="molecule type" value="Genomic_DNA"/>
</dbReference>